<sequence length="73" mass="8311">MAIKVKLTYFKRSGKYYTEGEYESEHKWLHDITDEIHKMRSEGKLPGINGAGEDFIIHVDMGDTETAVPALIV</sequence>
<protein>
    <submittedName>
        <fullName evidence="1">Uncharacterized protein</fullName>
    </submittedName>
</protein>
<organism evidence="1 2">
    <name type="scientific">Yersinia phage vB_Yru_GN1</name>
    <dbReference type="NCBI Taxonomy" id="3074381"/>
    <lineage>
        <taxon>Viruses</taxon>
        <taxon>Duplodnaviria</taxon>
        <taxon>Heunggongvirae</taxon>
        <taxon>Uroviricota</taxon>
        <taxon>Caudoviricetes</taxon>
        <taxon>Caudoviricetes incertae sedis</taxon>
        <taxon>Sepahanvirus</taxon>
        <taxon>Sepahanvirus vB-Yru-GN1</taxon>
    </lineage>
</organism>
<reference evidence="1 2" key="1">
    <citation type="submission" date="2023-09" db="EMBL/GenBank/DDBJ databases">
        <title>Analysis of phage genome (vB_Yru_GN1) of the bacterium (Yersinia ruckeri).</title>
        <authorList>
            <person name="Ganjoor M.S."/>
            <person name="Bouzari M."/>
            <person name="Soleimani-Delfan A."/>
        </authorList>
    </citation>
    <scope>NUCLEOTIDE SEQUENCE [LARGE SCALE GENOMIC DNA]</scope>
    <source>
        <strain evidence="2">vB_Yru_GN1</strain>
    </source>
</reference>
<evidence type="ECO:0000313" key="2">
    <source>
        <dbReference type="Proteomes" id="UP001304813"/>
    </source>
</evidence>
<proteinExistence type="predicted"/>
<keyword evidence="2" id="KW-1185">Reference proteome</keyword>
<name>A0AA86MDD7_9CAUD</name>
<dbReference type="Proteomes" id="UP001304813">
    <property type="component" value="Segment"/>
</dbReference>
<accession>A0AA86MDD7</accession>
<dbReference type="EMBL" id="LC779065">
    <property type="protein sequence ID" value="BES79973.1"/>
    <property type="molecule type" value="Genomic_DNA"/>
</dbReference>
<evidence type="ECO:0000313" key="1">
    <source>
        <dbReference type="EMBL" id="BES79973.1"/>
    </source>
</evidence>